<evidence type="ECO:0000256" key="1">
    <source>
        <dbReference type="SAM" id="Coils"/>
    </source>
</evidence>
<sequence length="206" mass="23554">MGRTCERCGKVLKGSTDEALQAHQRENESCRPRAGAKESQRIKELDAKLQLLIEEGRALGMRGGSFEASEKNERERAELQEEIKRLRQEHRDEKKMVKTIAQESLSAASWTQSLAAAFSGDGDARFTRGDNSIDQRLASETVGLVSTADFRAKRLAIEMEATRKQEIEDQKEQERIAMEKIRKREKKQKREQEQRRTLSFDEADDG</sequence>
<accession>A0AB34K5N8</accession>
<comment type="caution">
    <text evidence="4">The sequence shown here is derived from an EMBL/GenBank/DDBJ whole genome shotgun (WGS) entry which is preliminary data.</text>
</comment>
<keyword evidence="1" id="KW-0175">Coiled coil</keyword>
<gene>
    <name evidence="3" type="ORF">AB1Y20_009983</name>
    <name evidence="4" type="ORF">AB1Y20_010018</name>
</gene>
<feature type="region of interest" description="Disordered" evidence="2">
    <location>
        <begin position="17"/>
        <end position="41"/>
    </location>
</feature>
<reference evidence="4 5" key="1">
    <citation type="journal article" date="2024" name="Science">
        <title>Giant polyketide synthase enzymes in the biosynthesis of giant marine polyether toxins.</title>
        <authorList>
            <person name="Fallon T.R."/>
            <person name="Shende V.V."/>
            <person name="Wierzbicki I.H."/>
            <person name="Pendleton A.L."/>
            <person name="Watervoot N.F."/>
            <person name="Auber R.P."/>
            <person name="Gonzalez D.J."/>
            <person name="Wisecaver J.H."/>
            <person name="Moore B.S."/>
        </authorList>
    </citation>
    <scope>NUCLEOTIDE SEQUENCE [LARGE SCALE GENOMIC DNA]</scope>
    <source>
        <strain evidence="4 5">12B1</strain>
    </source>
</reference>
<evidence type="ECO:0000313" key="4">
    <source>
        <dbReference type="EMBL" id="KAL1528682.1"/>
    </source>
</evidence>
<dbReference type="AlphaFoldDB" id="A0AB34K5N8"/>
<dbReference type="Proteomes" id="UP001515480">
    <property type="component" value="Unassembled WGS sequence"/>
</dbReference>
<keyword evidence="5" id="KW-1185">Reference proteome</keyword>
<evidence type="ECO:0000256" key="2">
    <source>
        <dbReference type="SAM" id="MobiDB-lite"/>
    </source>
</evidence>
<feature type="compositionally biased region" description="Basic and acidic residues" evidence="2">
    <location>
        <begin position="23"/>
        <end position="41"/>
    </location>
</feature>
<feature type="compositionally biased region" description="Basic and acidic residues" evidence="2">
    <location>
        <begin position="182"/>
        <end position="199"/>
    </location>
</feature>
<evidence type="ECO:0000313" key="5">
    <source>
        <dbReference type="Proteomes" id="UP001515480"/>
    </source>
</evidence>
<evidence type="ECO:0000313" key="3">
    <source>
        <dbReference type="EMBL" id="KAL1528645.1"/>
    </source>
</evidence>
<protein>
    <submittedName>
        <fullName evidence="4">Uncharacterized protein</fullName>
    </submittedName>
</protein>
<proteinExistence type="predicted"/>
<feature type="coiled-coil region" evidence="1">
    <location>
        <begin position="69"/>
        <end position="103"/>
    </location>
</feature>
<organism evidence="4 5">
    <name type="scientific">Prymnesium parvum</name>
    <name type="common">Toxic golden alga</name>
    <dbReference type="NCBI Taxonomy" id="97485"/>
    <lineage>
        <taxon>Eukaryota</taxon>
        <taxon>Haptista</taxon>
        <taxon>Haptophyta</taxon>
        <taxon>Prymnesiophyceae</taxon>
        <taxon>Prymnesiales</taxon>
        <taxon>Prymnesiaceae</taxon>
        <taxon>Prymnesium</taxon>
    </lineage>
</organism>
<feature type="region of interest" description="Disordered" evidence="2">
    <location>
        <begin position="182"/>
        <end position="206"/>
    </location>
</feature>
<dbReference type="EMBL" id="JBGBPQ010000002">
    <property type="protein sequence ID" value="KAL1528682.1"/>
    <property type="molecule type" value="Genomic_DNA"/>
</dbReference>
<dbReference type="EMBL" id="JBGBPQ010000002">
    <property type="protein sequence ID" value="KAL1528645.1"/>
    <property type="molecule type" value="Genomic_DNA"/>
</dbReference>
<name>A0AB34K5N8_PRYPA</name>